<dbReference type="AlphaFoldDB" id="A0AAN9LYD9"/>
<keyword evidence="1" id="KW-1133">Transmembrane helix</keyword>
<keyword evidence="1" id="KW-0472">Membrane</keyword>
<evidence type="ECO:0000313" key="2">
    <source>
        <dbReference type="EMBL" id="KAK7344354.1"/>
    </source>
</evidence>
<evidence type="ECO:0000313" key="3">
    <source>
        <dbReference type="Proteomes" id="UP001367508"/>
    </source>
</evidence>
<comment type="caution">
    <text evidence="2">The sequence shown here is derived from an EMBL/GenBank/DDBJ whole genome shotgun (WGS) entry which is preliminary data.</text>
</comment>
<name>A0AAN9LYD9_CANGL</name>
<reference evidence="2 3" key="1">
    <citation type="submission" date="2024-01" db="EMBL/GenBank/DDBJ databases">
        <title>The genomes of 5 underutilized Papilionoideae crops provide insights into root nodulation and disease resistanc.</title>
        <authorList>
            <person name="Jiang F."/>
        </authorList>
    </citation>
    <scope>NUCLEOTIDE SEQUENCE [LARGE SCALE GENOMIC DNA]</scope>
    <source>
        <strain evidence="2">LVBAO_FW01</strain>
        <tissue evidence="2">Leaves</tissue>
    </source>
</reference>
<gene>
    <name evidence="2" type="ORF">VNO77_13868</name>
</gene>
<accession>A0AAN9LYD9</accession>
<keyword evidence="3" id="KW-1185">Reference proteome</keyword>
<protein>
    <recommendedName>
        <fullName evidence="4">Transmembrane protein</fullName>
    </recommendedName>
</protein>
<evidence type="ECO:0008006" key="4">
    <source>
        <dbReference type="Google" id="ProtNLM"/>
    </source>
</evidence>
<feature type="transmembrane region" description="Helical" evidence="1">
    <location>
        <begin position="97"/>
        <end position="125"/>
    </location>
</feature>
<dbReference type="Proteomes" id="UP001367508">
    <property type="component" value="Unassembled WGS sequence"/>
</dbReference>
<dbReference type="EMBL" id="JAYMYQ010000003">
    <property type="protein sequence ID" value="KAK7344354.1"/>
    <property type="molecule type" value="Genomic_DNA"/>
</dbReference>
<proteinExistence type="predicted"/>
<evidence type="ECO:0000256" key="1">
    <source>
        <dbReference type="SAM" id="Phobius"/>
    </source>
</evidence>
<feature type="transmembrane region" description="Helical" evidence="1">
    <location>
        <begin position="65"/>
        <end position="85"/>
    </location>
</feature>
<sequence length="195" mass="22652">MVEDKEELEKNDLEVKEVQVVKACQLDLVLTMCEISSISFLFVTKRRDLPSSPSQFHSSLLQGKTLSLSLSLSLSLLFLLCVWISSPFQFSVSLFIFFYFLFALHFFLFLFQIPLIFSVALDFILDSFRNFSYLNFDLRSGYVLARSASRVMRSHDLNHELVFFVSFISVSDWNRSFLNCGCSCMQYHLLPIHFT</sequence>
<keyword evidence="1" id="KW-0812">Transmembrane</keyword>
<organism evidence="2 3">
    <name type="scientific">Canavalia gladiata</name>
    <name type="common">Sword bean</name>
    <name type="synonym">Dolichos gladiatus</name>
    <dbReference type="NCBI Taxonomy" id="3824"/>
    <lineage>
        <taxon>Eukaryota</taxon>
        <taxon>Viridiplantae</taxon>
        <taxon>Streptophyta</taxon>
        <taxon>Embryophyta</taxon>
        <taxon>Tracheophyta</taxon>
        <taxon>Spermatophyta</taxon>
        <taxon>Magnoliopsida</taxon>
        <taxon>eudicotyledons</taxon>
        <taxon>Gunneridae</taxon>
        <taxon>Pentapetalae</taxon>
        <taxon>rosids</taxon>
        <taxon>fabids</taxon>
        <taxon>Fabales</taxon>
        <taxon>Fabaceae</taxon>
        <taxon>Papilionoideae</taxon>
        <taxon>50 kb inversion clade</taxon>
        <taxon>NPAAA clade</taxon>
        <taxon>indigoferoid/millettioid clade</taxon>
        <taxon>Phaseoleae</taxon>
        <taxon>Canavalia</taxon>
    </lineage>
</organism>